<protein>
    <submittedName>
        <fullName evidence="8">FUSC family protein</fullName>
    </submittedName>
</protein>
<dbReference type="KEGG" id="acek:FLP30_09390"/>
<feature type="transmembrane region" description="Helical" evidence="7">
    <location>
        <begin position="105"/>
        <end position="123"/>
    </location>
</feature>
<evidence type="ECO:0000256" key="7">
    <source>
        <dbReference type="SAM" id="Phobius"/>
    </source>
</evidence>
<dbReference type="Pfam" id="PF04632">
    <property type="entry name" value="FUSC"/>
    <property type="match status" value="1"/>
</dbReference>
<feature type="transmembrane region" description="Helical" evidence="7">
    <location>
        <begin position="49"/>
        <end position="67"/>
    </location>
</feature>
<dbReference type="GO" id="GO:0022857">
    <property type="term" value="F:transmembrane transporter activity"/>
    <property type="evidence" value="ECO:0007669"/>
    <property type="project" value="InterPro"/>
</dbReference>
<feature type="transmembrane region" description="Helical" evidence="7">
    <location>
        <begin position="367"/>
        <end position="393"/>
    </location>
</feature>
<keyword evidence="2" id="KW-0813">Transport</keyword>
<feature type="transmembrane region" description="Helical" evidence="7">
    <location>
        <begin position="474"/>
        <end position="492"/>
    </location>
</feature>
<dbReference type="PANTHER" id="PTHR30509:SF9">
    <property type="entry name" value="MULTIDRUG RESISTANCE PROTEIN MDTO"/>
    <property type="match status" value="1"/>
</dbReference>
<evidence type="ECO:0000256" key="6">
    <source>
        <dbReference type="ARBA" id="ARBA00023136"/>
    </source>
</evidence>
<feature type="transmembrane region" description="Helical" evidence="7">
    <location>
        <begin position="504"/>
        <end position="521"/>
    </location>
</feature>
<feature type="transmembrane region" description="Helical" evidence="7">
    <location>
        <begin position="423"/>
        <end position="442"/>
    </location>
</feature>
<dbReference type="Proteomes" id="UP000324536">
    <property type="component" value="Chromosome"/>
</dbReference>
<evidence type="ECO:0000256" key="4">
    <source>
        <dbReference type="ARBA" id="ARBA00022692"/>
    </source>
</evidence>
<dbReference type="GO" id="GO:0005886">
    <property type="term" value="C:plasma membrane"/>
    <property type="evidence" value="ECO:0007669"/>
    <property type="project" value="UniProtKB-SubCell"/>
</dbReference>
<evidence type="ECO:0000256" key="1">
    <source>
        <dbReference type="ARBA" id="ARBA00004651"/>
    </source>
</evidence>
<dbReference type="PANTHER" id="PTHR30509">
    <property type="entry name" value="P-HYDROXYBENZOIC ACID EFFLUX PUMP SUBUNIT-RELATED"/>
    <property type="match status" value="1"/>
</dbReference>
<dbReference type="OrthoDB" id="9807111at2"/>
<comment type="subcellular location">
    <subcellularLocation>
        <location evidence="1">Cell membrane</location>
        <topology evidence="1">Multi-pass membrane protein</topology>
    </subcellularLocation>
</comment>
<evidence type="ECO:0000256" key="5">
    <source>
        <dbReference type="ARBA" id="ARBA00022989"/>
    </source>
</evidence>
<sequence length="694" mass="74578">MSANTPAAPGRGAWRGWFVTPPRAVFPVGWFLFCLRTWLSVVLALSTAFWLQLPSPGAAAVTVMILAQPLRGQVLSKALYRLAGTLVGAFVAICLTACFNQERGIFLGGVALWLTLCTIVGTLERDFRAYGAMLSGYTVAIVGISCIDNPGAVYDTTVARVSDILVGIAATAAVNDIFGSPTAFEKLAANLRRTADMVRRITRDAMAGHAIPNDEACAGLAGEIIALTSQISFAQTELPDARLRLAGARSAMVALLEMLTCSRAIAIALQNGGISDRILQHIRSAFGDGAPVASPAQAVRELEALARDAHADDETTTPTLEEAWLIERSMALLSDARWARDGIDAFENGRRARTQAPELKINQHQDVVAALLNGLRTLVGFSVAAALCIISDIPATYSALAQVAIILTLAATTYNVRGFGMGALLGTPLAIIVAAVLNFEVLPKGADMPFLALAIIPVIFGSCLLLLNPRTAPIGFNGGVFFFVILGVANQQNYQPLDFIDRNVMYLFAAIIIFISLVLLLPPSASRRRFRVGIAVARDLTRRFAGQGEQAGSALISRHYDRLNRILEWNRYLPATLARHRVFSRMASLDTLNLELARARRHLDRAATIPAIHETALSALQATLIHDVDQALRQMKQQARILLDRTITLPHGQMATALAAVSAMVGAIHLLEHNRSAIQLYGLLPPALPSGKKA</sequence>
<name>A0A5C1YPL9_9PROT</name>
<organism evidence="8 9">
    <name type="scientific">Acetobacter vaccinii</name>
    <dbReference type="NCBI Taxonomy" id="2592655"/>
    <lineage>
        <taxon>Bacteria</taxon>
        <taxon>Pseudomonadati</taxon>
        <taxon>Pseudomonadota</taxon>
        <taxon>Alphaproteobacteria</taxon>
        <taxon>Acetobacterales</taxon>
        <taxon>Acetobacteraceae</taxon>
        <taxon>Acetobacter</taxon>
    </lineage>
</organism>
<proteinExistence type="predicted"/>
<feature type="transmembrane region" description="Helical" evidence="7">
    <location>
        <begin position="448"/>
        <end position="467"/>
    </location>
</feature>
<keyword evidence="3" id="KW-1003">Cell membrane</keyword>
<keyword evidence="6 7" id="KW-0472">Membrane</keyword>
<dbReference type="AlphaFoldDB" id="A0A5C1YPL9"/>
<evidence type="ECO:0000313" key="8">
    <source>
        <dbReference type="EMBL" id="QEO17921.1"/>
    </source>
</evidence>
<evidence type="ECO:0000256" key="3">
    <source>
        <dbReference type="ARBA" id="ARBA00022475"/>
    </source>
</evidence>
<keyword evidence="4 7" id="KW-0812">Transmembrane</keyword>
<evidence type="ECO:0000256" key="2">
    <source>
        <dbReference type="ARBA" id="ARBA00022448"/>
    </source>
</evidence>
<keyword evidence="5 7" id="KW-1133">Transmembrane helix</keyword>
<evidence type="ECO:0000313" key="9">
    <source>
        <dbReference type="Proteomes" id="UP000324536"/>
    </source>
</evidence>
<gene>
    <name evidence="8" type="ORF">FLP30_09390</name>
</gene>
<reference evidence="8 9" key="1">
    <citation type="submission" date="2019-09" db="EMBL/GenBank/DDBJ databases">
        <title>Genome sequencing of strain KACC 21233.</title>
        <authorList>
            <person name="Heo J."/>
            <person name="Kim S.-J."/>
            <person name="Kim J.-S."/>
            <person name="Hong S.-B."/>
            <person name="Kwon S.-W."/>
        </authorList>
    </citation>
    <scope>NUCLEOTIDE SEQUENCE [LARGE SCALE GENOMIC DNA]</scope>
    <source>
        <strain evidence="8 9">KACC 21233</strain>
    </source>
</reference>
<dbReference type="InterPro" id="IPR006726">
    <property type="entry name" value="PHBA_efflux_AaeB/fusaric-R"/>
</dbReference>
<accession>A0A5C1YPL9</accession>
<dbReference type="RefSeq" id="WP_149279597.1">
    <property type="nucleotide sequence ID" value="NZ_CP043506.1"/>
</dbReference>
<dbReference type="EMBL" id="CP043506">
    <property type="protein sequence ID" value="QEO17921.1"/>
    <property type="molecule type" value="Genomic_DNA"/>
</dbReference>
<feature type="transmembrane region" description="Helical" evidence="7">
    <location>
        <begin position="79"/>
        <end position="99"/>
    </location>
</feature>
<keyword evidence="9" id="KW-1185">Reference proteome</keyword>